<organism evidence="8 9">
    <name type="scientific">Salinivirga cyanobacteriivorans</name>
    <dbReference type="NCBI Taxonomy" id="1307839"/>
    <lineage>
        <taxon>Bacteria</taxon>
        <taxon>Pseudomonadati</taxon>
        <taxon>Bacteroidota</taxon>
        <taxon>Bacteroidia</taxon>
        <taxon>Bacteroidales</taxon>
        <taxon>Salinivirgaceae</taxon>
        <taxon>Salinivirga</taxon>
    </lineage>
</organism>
<dbReference type="PROSITE" id="PS00198">
    <property type="entry name" value="4FE4S_FER_1"/>
    <property type="match status" value="1"/>
</dbReference>
<keyword evidence="3" id="KW-0408">Iron</keyword>
<keyword evidence="9" id="KW-1185">Reference proteome</keyword>
<dbReference type="STRING" id="1307839.L21SP5_01212"/>
<dbReference type="Gene3D" id="3.40.50.1780">
    <property type="match status" value="1"/>
</dbReference>
<evidence type="ECO:0000259" key="6">
    <source>
        <dbReference type="PROSITE" id="PS51379"/>
    </source>
</evidence>
<evidence type="ECO:0000256" key="5">
    <source>
        <dbReference type="SAM" id="Coils"/>
    </source>
</evidence>
<keyword evidence="4" id="KW-0411">Iron-sulfur</keyword>
<dbReference type="SUPFAM" id="SSF54862">
    <property type="entry name" value="4Fe-4S ferredoxins"/>
    <property type="match status" value="1"/>
</dbReference>
<dbReference type="OrthoDB" id="9813230at2"/>
<dbReference type="InterPro" id="IPR050340">
    <property type="entry name" value="Cytosolic_Fe-S_CAF"/>
</dbReference>
<dbReference type="Pfam" id="PF12838">
    <property type="entry name" value="Fer4_7"/>
    <property type="match status" value="1"/>
</dbReference>
<reference evidence="8 9" key="1">
    <citation type="submission" date="2015-11" db="EMBL/GenBank/DDBJ databases">
        <title>Description and complete genome sequence of a novel strain predominating in hypersaline microbial mats and representing a new family of the Bacteriodetes phylum.</title>
        <authorList>
            <person name="Spring S."/>
            <person name="Bunk B."/>
            <person name="Sproer C."/>
            <person name="Klenk H.-P."/>
        </authorList>
    </citation>
    <scope>NUCLEOTIDE SEQUENCE [LARGE SCALE GENOMIC DNA]</scope>
    <source>
        <strain evidence="8 9">L21-Spi-D4</strain>
    </source>
</reference>
<dbReference type="SUPFAM" id="SSF55785">
    <property type="entry name" value="PYP-like sensor domain (PAS domain)"/>
    <property type="match status" value="1"/>
</dbReference>
<dbReference type="Gene3D" id="3.30.70.20">
    <property type="match status" value="1"/>
</dbReference>
<feature type="coiled-coil region" evidence="5">
    <location>
        <begin position="411"/>
        <end position="455"/>
    </location>
</feature>
<dbReference type="GO" id="GO:0046872">
    <property type="term" value="F:metal ion binding"/>
    <property type="evidence" value="ECO:0007669"/>
    <property type="project" value="UniProtKB-KW"/>
</dbReference>
<keyword evidence="1" id="KW-0004">4Fe-4S</keyword>
<dbReference type="PROSITE" id="PS51656">
    <property type="entry name" value="4FE4S"/>
    <property type="match status" value="1"/>
</dbReference>
<dbReference type="EC" id="1.12.7.2" evidence="8"/>
<evidence type="ECO:0000256" key="2">
    <source>
        <dbReference type="ARBA" id="ARBA00022723"/>
    </source>
</evidence>
<protein>
    <submittedName>
        <fullName evidence="8">Iron hydrogenase 1</fullName>
        <ecNumber evidence="8">1.12.7.2</ecNumber>
    </submittedName>
</protein>
<evidence type="ECO:0000313" key="9">
    <source>
        <dbReference type="Proteomes" id="UP000064893"/>
    </source>
</evidence>
<keyword evidence="8" id="KW-0560">Oxidoreductase</keyword>
<evidence type="ECO:0000256" key="1">
    <source>
        <dbReference type="ARBA" id="ARBA00022485"/>
    </source>
</evidence>
<dbReference type="SUPFAM" id="SSF53920">
    <property type="entry name" value="Fe-only hydrogenase"/>
    <property type="match status" value="1"/>
</dbReference>
<accession>A0A0S2HXQ4</accession>
<dbReference type="EMBL" id="CP013118">
    <property type="protein sequence ID" value="ALO14867.1"/>
    <property type="molecule type" value="Genomic_DNA"/>
</dbReference>
<proteinExistence type="predicted"/>
<dbReference type="InterPro" id="IPR017900">
    <property type="entry name" value="4Fe4S_Fe_S_CS"/>
</dbReference>
<dbReference type="InterPro" id="IPR035965">
    <property type="entry name" value="PAS-like_dom_sf"/>
</dbReference>
<dbReference type="Gene3D" id="3.30.450.20">
    <property type="entry name" value="PAS domain"/>
    <property type="match status" value="1"/>
</dbReference>
<dbReference type="Pfam" id="PF04060">
    <property type="entry name" value="FeS"/>
    <property type="match status" value="1"/>
</dbReference>
<dbReference type="PANTHER" id="PTHR11615">
    <property type="entry name" value="NITRATE, FORMATE, IRON DEHYDROGENASE"/>
    <property type="match status" value="1"/>
</dbReference>
<evidence type="ECO:0000256" key="4">
    <source>
        <dbReference type="ARBA" id="ARBA00023014"/>
    </source>
</evidence>
<evidence type="ECO:0000313" key="8">
    <source>
        <dbReference type="EMBL" id="ALO14867.1"/>
    </source>
</evidence>
<name>A0A0S2HXQ4_9BACT</name>
<evidence type="ECO:0000256" key="3">
    <source>
        <dbReference type="ARBA" id="ARBA00023004"/>
    </source>
</evidence>
<dbReference type="Pfam" id="PF02906">
    <property type="entry name" value="Fe_hyd_lg_C"/>
    <property type="match status" value="1"/>
</dbReference>
<keyword evidence="2" id="KW-0479">Metal-binding</keyword>
<feature type="domain" description="4Fe-4S" evidence="7">
    <location>
        <begin position="358"/>
        <end position="423"/>
    </location>
</feature>
<dbReference type="RefSeq" id="WP_057952380.1">
    <property type="nucleotide sequence ID" value="NZ_CP013118.1"/>
</dbReference>
<dbReference type="PROSITE" id="PS51379">
    <property type="entry name" value="4FE4S_FER_2"/>
    <property type="match status" value="2"/>
</dbReference>
<evidence type="ECO:0000259" key="7">
    <source>
        <dbReference type="PROSITE" id="PS51656"/>
    </source>
</evidence>
<dbReference type="AlphaFoldDB" id="A0A0S2HXQ4"/>
<dbReference type="Proteomes" id="UP000064893">
    <property type="component" value="Chromosome"/>
</dbReference>
<dbReference type="GO" id="GO:0051539">
    <property type="term" value="F:4 iron, 4 sulfur cluster binding"/>
    <property type="evidence" value="ECO:0007669"/>
    <property type="project" value="UniProtKB-KW"/>
</dbReference>
<keyword evidence="5" id="KW-0175">Coiled coil</keyword>
<dbReference type="Gene3D" id="1.10.15.40">
    <property type="entry name" value="Electron transport complex subunit B, putative Fe-S cluster"/>
    <property type="match status" value="1"/>
</dbReference>
<dbReference type="GO" id="GO:0008901">
    <property type="term" value="F:ferredoxin hydrogenase activity"/>
    <property type="evidence" value="ECO:0007669"/>
    <property type="project" value="UniProtKB-EC"/>
</dbReference>
<dbReference type="InterPro" id="IPR009016">
    <property type="entry name" value="Fe_hydrogenase"/>
</dbReference>
<dbReference type="KEGG" id="blq:L21SP5_01212"/>
<dbReference type="InterPro" id="IPR007202">
    <property type="entry name" value="4Fe-4S_dom"/>
</dbReference>
<dbReference type="InterPro" id="IPR017896">
    <property type="entry name" value="4Fe4S_Fe-S-bd"/>
</dbReference>
<dbReference type="InterPro" id="IPR004108">
    <property type="entry name" value="Fe_hydrogenase_lsu_C"/>
</dbReference>
<feature type="domain" description="4Fe-4S ferredoxin-type" evidence="6">
    <location>
        <begin position="31"/>
        <end position="60"/>
    </location>
</feature>
<sequence>MQIVKTIKDKCKLCYACIKVCPADAIKITEGHAKILPDRCIACGSCVRICPYDAIEYLDAKKTVRGLLKSDEEVIATCAPSISGEFNDITNYRSFVGMIKALGFSRVCEVSFGSDLIGLEYRKMFDNFKGKYFITANCPAVVNFVEKFHPDLNENMAPLVSPMVATTKVVREKYGKDVRIVYIGPCIAAKDEAMRFEGDSRIDAVLTFEEIRQMFKQAGINENNVEYADFDPPIGGKGSLFPISRGMFQAVDINEDLLTGRLISTNGSENVVEALNEFEQFTSLKQHLDLFHCDGSCIMGPGTSKGGQKFLRRSLVISYTKKRMKNWNKDEWEKNVNEYEKLNFSREYVNRDTRMAPPPEDKVQEVLKKLGKDGTENQAGCGACGYSSCREFAVAVCNGLARMDMCHTYAIENKQDYIKKLKSTNEKLANTKNALKESEATAQKEKEKLQELSTTTNEMFNKLKAGIIIVDNQQKIVLSNHAFINLLGDDAKEISDVVPGLVGAGLENLVPPSVKNFFNYVLENNKSVENKDIHLNDKLLNVSVFPIRKHHIAGAVFRDMYVPEVQREEIISRVSEVIDRNLNMVQKIGFLLGEGASETERMLNSIIESYQKDKKR</sequence>
<gene>
    <name evidence="8" type="ORF">L21SP5_01212</name>
</gene>
<feature type="domain" description="4Fe-4S ferredoxin-type" evidence="6">
    <location>
        <begin position="2"/>
        <end position="30"/>
    </location>
</feature>